<proteinExistence type="predicted"/>
<evidence type="ECO:0000313" key="2">
    <source>
        <dbReference type="Proteomes" id="UP000253759"/>
    </source>
</evidence>
<reference evidence="2" key="1">
    <citation type="submission" date="2018-07" db="EMBL/GenBank/DDBJ databases">
        <authorList>
            <person name="Liu B.-T."/>
            <person name="Du Z."/>
        </authorList>
    </citation>
    <scope>NUCLEOTIDE SEQUENCE [LARGE SCALE GENOMIC DNA]</scope>
    <source>
        <strain evidence="2">XYN52</strain>
    </source>
</reference>
<sequence>MANLIPAHVIGALHATRVQSGSFNQMRGAVSDLHADSRRLASEYRALQARFNLLDTDRNETIRRLAAVENSLPLLIESLPLQSDIDRSLLTASIAASAPEVYEAQGGTIVVRRSPMFDDVMEQPMPPALAGPVPGR</sequence>
<keyword evidence="2" id="KW-1185">Reference proteome</keyword>
<dbReference type="EMBL" id="QQNH01000004">
    <property type="protein sequence ID" value="RDE09834.1"/>
    <property type="molecule type" value="Genomic_DNA"/>
</dbReference>
<accession>A0A369W581</accession>
<name>A0A369W581_9HYPH</name>
<evidence type="ECO:0000313" key="1">
    <source>
        <dbReference type="EMBL" id="RDE09834.1"/>
    </source>
</evidence>
<evidence type="ECO:0008006" key="3">
    <source>
        <dbReference type="Google" id="ProtNLM"/>
    </source>
</evidence>
<dbReference type="Proteomes" id="UP000253759">
    <property type="component" value="Unassembled WGS sequence"/>
</dbReference>
<comment type="caution">
    <text evidence="1">The sequence shown here is derived from an EMBL/GenBank/DDBJ whole genome shotgun (WGS) entry which is preliminary data.</text>
</comment>
<dbReference type="AlphaFoldDB" id="A0A369W581"/>
<protein>
    <recommendedName>
        <fullName evidence="3">Rod shape-determining protein MreC</fullName>
    </recommendedName>
</protein>
<gene>
    <name evidence="1" type="ORF">DVH29_04665</name>
</gene>
<organism evidence="1 2">
    <name type="scientific">Pelagibacterium lacus</name>
    <dbReference type="NCBI Taxonomy" id="2282655"/>
    <lineage>
        <taxon>Bacteria</taxon>
        <taxon>Pseudomonadati</taxon>
        <taxon>Pseudomonadota</taxon>
        <taxon>Alphaproteobacteria</taxon>
        <taxon>Hyphomicrobiales</taxon>
        <taxon>Devosiaceae</taxon>
        <taxon>Pelagibacterium</taxon>
    </lineage>
</organism>